<reference evidence="2" key="1">
    <citation type="submission" date="2020-10" db="EMBL/GenBank/DDBJ databases">
        <authorList>
            <person name="Gilroy R."/>
        </authorList>
    </citation>
    <scope>NUCLEOTIDE SEQUENCE</scope>
    <source>
        <strain evidence="2">G3-3990</strain>
    </source>
</reference>
<evidence type="ECO:0008006" key="4">
    <source>
        <dbReference type="Google" id="ProtNLM"/>
    </source>
</evidence>
<gene>
    <name evidence="2" type="ORF">IAA73_11810</name>
</gene>
<name>A0A9D9HVV0_9BACT</name>
<comment type="caution">
    <text evidence="2">The sequence shown here is derived from an EMBL/GenBank/DDBJ whole genome shotgun (WGS) entry which is preliminary data.</text>
</comment>
<proteinExistence type="predicted"/>
<keyword evidence="1" id="KW-1133">Transmembrane helix</keyword>
<dbReference type="Proteomes" id="UP000823641">
    <property type="component" value="Unassembled WGS sequence"/>
</dbReference>
<keyword evidence="1" id="KW-0472">Membrane</keyword>
<protein>
    <recommendedName>
        <fullName evidence="4">Phosphodiester glycosidase domain-containing protein</fullName>
    </recommendedName>
</protein>
<accession>A0A9D9HVV0</accession>
<evidence type="ECO:0000256" key="1">
    <source>
        <dbReference type="SAM" id="Phobius"/>
    </source>
</evidence>
<dbReference type="EMBL" id="JADIMG010000109">
    <property type="protein sequence ID" value="MBO8460995.1"/>
    <property type="molecule type" value="Genomic_DNA"/>
</dbReference>
<evidence type="ECO:0000313" key="2">
    <source>
        <dbReference type="EMBL" id="MBO8460995.1"/>
    </source>
</evidence>
<organism evidence="2 3">
    <name type="scientific">Candidatus Gallipaludibacter merdavium</name>
    <dbReference type="NCBI Taxonomy" id="2840839"/>
    <lineage>
        <taxon>Bacteria</taxon>
        <taxon>Pseudomonadati</taxon>
        <taxon>Bacteroidota</taxon>
        <taxon>Bacteroidia</taxon>
        <taxon>Bacteroidales</taxon>
        <taxon>Candidatus Gallipaludibacter</taxon>
    </lineage>
</organism>
<sequence length="305" mass="34678">MNETNDIYDDEIRIIKREHPQSEEKKRFPQWLIVVLTVVILLLLCGVLILLSLDPKADTATQLVEQDMTEEIETVFDPVDVSENLPLPTWLGDYPDTTAVGYTQRIDTLLGQVALSIYIPYNAHPQLSIGQLDRKDGTIILAAQAADIRRDNKEIVGSFVLGGQKISEGISKTGYCAILDDVVMIGMAKNSSLYDEAIEKGGYFFRQYPLVYEGKLIENNPKNITKRKALCERQGQVFVVESQTNESFHSFAQALVDLGVNNAIYLVGSHSSYGWWEDQDHHRHYFCDSIKPRIYSNENYIVWKR</sequence>
<evidence type="ECO:0000313" key="3">
    <source>
        <dbReference type="Proteomes" id="UP000823641"/>
    </source>
</evidence>
<feature type="transmembrane region" description="Helical" evidence="1">
    <location>
        <begin position="31"/>
        <end position="53"/>
    </location>
</feature>
<dbReference type="AlphaFoldDB" id="A0A9D9HVV0"/>
<reference evidence="2" key="2">
    <citation type="journal article" date="2021" name="PeerJ">
        <title>Extensive microbial diversity within the chicken gut microbiome revealed by metagenomics and culture.</title>
        <authorList>
            <person name="Gilroy R."/>
            <person name="Ravi A."/>
            <person name="Getino M."/>
            <person name="Pursley I."/>
            <person name="Horton D.L."/>
            <person name="Alikhan N.F."/>
            <person name="Baker D."/>
            <person name="Gharbi K."/>
            <person name="Hall N."/>
            <person name="Watson M."/>
            <person name="Adriaenssens E.M."/>
            <person name="Foster-Nyarko E."/>
            <person name="Jarju S."/>
            <person name="Secka A."/>
            <person name="Antonio M."/>
            <person name="Oren A."/>
            <person name="Chaudhuri R.R."/>
            <person name="La Ragione R."/>
            <person name="Hildebrand F."/>
            <person name="Pallen M.J."/>
        </authorList>
    </citation>
    <scope>NUCLEOTIDE SEQUENCE</scope>
    <source>
        <strain evidence="2">G3-3990</strain>
    </source>
</reference>
<keyword evidence="1" id="KW-0812">Transmembrane</keyword>